<reference evidence="1" key="2">
    <citation type="submission" date="2020-09" db="EMBL/GenBank/DDBJ databases">
        <authorList>
            <person name="Sun Q."/>
            <person name="Zhou Y."/>
        </authorList>
    </citation>
    <scope>NUCLEOTIDE SEQUENCE</scope>
    <source>
        <strain evidence="1">CGMCC 1.12813</strain>
    </source>
</reference>
<evidence type="ECO:0000313" key="2">
    <source>
        <dbReference type="Proteomes" id="UP000606922"/>
    </source>
</evidence>
<dbReference type="EMBL" id="BMGB01000001">
    <property type="protein sequence ID" value="GGB04675.1"/>
    <property type="molecule type" value="Genomic_DNA"/>
</dbReference>
<proteinExistence type="predicted"/>
<protein>
    <submittedName>
        <fullName evidence="1">Uncharacterized protein</fullName>
    </submittedName>
</protein>
<comment type="caution">
    <text evidence="1">The sequence shown here is derived from an EMBL/GenBank/DDBJ whole genome shotgun (WGS) entry which is preliminary data.</text>
</comment>
<reference evidence="1" key="1">
    <citation type="journal article" date="2014" name="Int. J. Syst. Evol. Microbiol.">
        <title>Complete genome sequence of Corynebacterium casei LMG S-19264T (=DSM 44701T), isolated from a smear-ripened cheese.</title>
        <authorList>
            <consortium name="US DOE Joint Genome Institute (JGI-PGF)"/>
            <person name="Walter F."/>
            <person name="Albersmeier A."/>
            <person name="Kalinowski J."/>
            <person name="Ruckert C."/>
        </authorList>
    </citation>
    <scope>NUCLEOTIDE SEQUENCE</scope>
    <source>
        <strain evidence="1">CGMCC 1.12813</strain>
    </source>
</reference>
<accession>A0A916SN65</accession>
<dbReference type="Proteomes" id="UP000606922">
    <property type="component" value="Unassembled WGS sequence"/>
</dbReference>
<sequence length="91" mass="9676">MLSTPASAWHRCRRRGQIKTPDDVIEDLEVARYFAAKSALIIKDADKDEAGGRTVACDRPWEVAAVVDGKERGASGDGCLRGGAGYGGGRL</sequence>
<evidence type="ECO:0000313" key="1">
    <source>
        <dbReference type="EMBL" id="GGB04675.1"/>
    </source>
</evidence>
<organism evidence="1 2">
    <name type="scientific">Conyzicola nivalis</name>
    <dbReference type="NCBI Taxonomy" id="1477021"/>
    <lineage>
        <taxon>Bacteria</taxon>
        <taxon>Bacillati</taxon>
        <taxon>Actinomycetota</taxon>
        <taxon>Actinomycetes</taxon>
        <taxon>Micrococcales</taxon>
        <taxon>Microbacteriaceae</taxon>
        <taxon>Conyzicola</taxon>
    </lineage>
</organism>
<name>A0A916SN65_9MICO</name>
<keyword evidence="2" id="KW-1185">Reference proteome</keyword>
<dbReference type="AlphaFoldDB" id="A0A916SN65"/>
<gene>
    <name evidence="1" type="ORF">GCM10010979_19230</name>
</gene>